<accession>A0A1B8PLS7</accession>
<dbReference type="InterPro" id="IPR035907">
    <property type="entry name" value="Hppk_sf"/>
</dbReference>
<reference evidence="9 10" key="1">
    <citation type="submission" date="2016-06" db="EMBL/GenBank/DDBJ databases">
        <title>Draft genome of Moraxella nonliquefaciens CCUG 60284.</title>
        <authorList>
            <person name="Salva-Serra F."/>
            <person name="Engstrom-Jakobsson H."/>
            <person name="Thorell K."/>
            <person name="Gonzales-Siles L."/>
            <person name="Karlsson R."/>
            <person name="Boulund F."/>
            <person name="Engstrand L."/>
            <person name="Kristiansson E."/>
            <person name="Moore E."/>
        </authorList>
    </citation>
    <scope>NUCLEOTIDE SEQUENCE [LARGE SCALE GENOMIC DNA]</scope>
    <source>
        <strain evidence="9 10">CCUG 60284</strain>
    </source>
</reference>
<dbReference type="EC" id="2.7.6.3" evidence="2"/>
<keyword evidence="3" id="KW-0808">Transferase</keyword>
<feature type="domain" description="7,8-dihydro-6-hydroxymethylpterin-pyrophosphokinase" evidence="8">
    <location>
        <begin position="6"/>
        <end position="120"/>
    </location>
</feature>
<dbReference type="GO" id="GO:0005524">
    <property type="term" value="F:ATP binding"/>
    <property type="evidence" value="ECO:0007669"/>
    <property type="project" value="UniProtKB-KW"/>
</dbReference>
<evidence type="ECO:0000256" key="7">
    <source>
        <dbReference type="ARBA" id="ARBA00022909"/>
    </source>
</evidence>
<evidence type="ECO:0000256" key="5">
    <source>
        <dbReference type="ARBA" id="ARBA00022777"/>
    </source>
</evidence>
<evidence type="ECO:0000256" key="1">
    <source>
        <dbReference type="ARBA" id="ARBA00005051"/>
    </source>
</evidence>
<dbReference type="EMBL" id="LZDN01000003">
    <property type="protein sequence ID" value="OBX51934.1"/>
    <property type="molecule type" value="Genomic_DNA"/>
</dbReference>
<sequence>MITQYVIALGSNSDGKVSFDIAIAQLEKWGDVLLSSVVASKDFTGKTDLIYHNAVVVMTLYEPIDHNGFNLALKSIEKKCGREHDVLKIDKTDEIKIPMDLDILAYYDDGTWHVIKKRLPFKVHEKKGLIEIAPFLLTNQTI</sequence>
<dbReference type="UniPathway" id="UPA00077">
    <property type="reaction ID" value="UER00155"/>
</dbReference>
<dbReference type="AlphaFoldDB" id="A0A1B8PLS7"/>
<evidence type="ECO:0000256" key="6">
    <source>
        <dbReference type="ARBA" id="ARBA00022840"/>
    </source>
</evidence>
<dbReference type="GO" id="GO:0046654">
    <property type="term" value="P:tetrahydrofolate biosynthetic process"/>
    <property type="evidence" value="ECO:0007669"/>
    <property type="project" value="UniProtKB-UniPathway"/>
</dbReference>
<dbReference type="GO" id="GO:0046656">
    <property type="term" value="P:folic acid biosynthetic process"/>
    <property type="evidence" value="ECO:0007669"/>
    <property type="project" value="UniProtKB-KW"/>
</dbReference>
<evidence type="ECO:0000256" key="3">
    <source>
        <dbReference type="ARBA" id="ARBA00022679"/>
    </source>
</evidence>
<comment type="caution">
    <text evidence="9">The sequence shown here is derived from an EMBL/GenBank/DDBJ whole genome shotgun (WGS) entry which is preliminary data.</text>
</comment>
<dbReference type="GO" id="GO:0003848">
    <property type="term" value="F:2-amino-4-hydroxy-6-hydroxymethyldihydropteridine diphosphokinase activity"/>
    <property type="evidence" value="ECO:0007669"/>
    <property type="project" value="UniProtKB-EC"/>
</dbReference>
<comment type="pathway">
    <text evidence="1">Cofactor biosynthesis; tetrahydrofolate biosynthesis; 2-amino-4-hydroxy-6-hydroxymethyl-7,8-dihydropteridine diphosphate from 7,8-dihydroneopterin triphosphate: step 4/4.</text>
</comment>
<keyword evidence="6" id="KW-0067">ATP-binding</keyword>
<evidence type="ECO:0000256" key="2">
    <source>
        <dbReference type="ARBA" id="ARBA00013253"/>
    </source>
</evidence>
<proteinExistence type="predicted"/>
<evidence type="ECO:0000256" key="4">
    <source>
        <dbReference type="ARBA" id="ARBA00022741"/>
    </source>
</evidence>
<keyword evidence="4" id="KW-0547">Nucleotide-binding</keyword>
<dbReference type="OrthoDB" id="6658256at2"/>
<name>A0A1B8PLS7_MORNO</name>
<evidence type="ECO:0000313" key="9">
    <source>
        <dbReference type="EMBL" id="OBX51934.1"/>
    </source>
</evidence>
<dbReference type="InterPro" id="IPR000550">
    <property type="entry name" value="Hppk"/>
</dbReference>
<gene>
    <name evidence="9" type="ORF">A9Z60_06050</name>
</gene>
<keyword evidence="5" id="KW-0418">Kinase</keyword>
<protein>
    <recommendedName>
        <fullName evidence="2">2-amino-4-hydroxy-6-hydroxymethyldihydropteridine diphosphokinase</fullName>
        <ecNumber evidence="2">2.7.6.3</ecNumber>
    </recommendedName>
</protein>
<dbReference type="Proteomes" id="UP000092671">
    <property type="component" value="Unassembled WGS sequence"/>
</dbReference>
<organism evidence="9 10">
    <name type="scientific">Moraxella nonliquefaciens</name>
    <dbReference type="NCBI Taxonomy" id="478"/>
    <lineage>
        <taxon>Bacteria</taxon>
        <taxon>Pseudomonadati</taxon>
        <taxon>Pseudomonadota</taxon>
        <taxon>Gammaproteobacteria</taxon>
        <taxon>Moraxellales</taxon>
        <taxon>Moraxellaceae</taxon>
        <taxon>Moraxella</taxon>
    </lineage>
</organism>
<dbReference type="GO" id="GO:0016301">
    <property type="term" value="F:kinase activity"/>
    <property type="evidence" value="ECO:0007669"/>
    <property type="project" value="UniProtKB-KW"/>
</dbReference>
<evidence type="ECO:0000259" key="8">
    <source>
        <dbReference type="Pfam" id="PF01288"/>
    </source>
</evidence>
<evidence type="ECO:0000313" key="10">
    <source>
        <dbReference type="Proteomes" id="UP000092671"/>
    </source>
</evidence>
<dbReference type="SUPFAM" id="SSF55083">
    <property type="entry name" value="6-hydroxymethyl-7,8-dihydropterin pyrophosphokinase, HPPK"/>
    <property type="match status" value="1"/>
</dbReference>
<dbReference type="Pfam" id="PF01288">
    <property type="entry name" value="HPPK"/>
    <property type="match status" value="1"/>
</dbReference>
<dbReference type="RefSeq" id="WP_066888939.1">
    <property type="nucleotide sequence ID" value="NZ_LZDM01000045.1"/>
</dbReference>
<dbReference type="Gene3D" id="3.30.70.560">
    <property type="entry name" value="7,8-Dihydro-6-hydroxymethylpterin-pyrophosphokinase HPPK"/>
    <property type="match status" value="1"/>
</dbReference>
<keyword evidence="7" id="KW-0289">Folate biosynthesis</keyword>